<keyword evidence="1" id="KW-0812">Transmembrane</keyword>
<organism evidence="2 3">
    <name type="scientific">Roseovarius nanhaiticus</name>
    <dbReference type="NCBI Taxonomy" id="573024"/>
    <lineage>
        <taxon>Bacteria</taxon>
        <taxon>Pseudomonadati</taxon>
        <taxon>Pseudomonadota</taxon>
        <taxon>Alphaproteobacteria</taxon>
        <taxon>Rhodobacterales</taxon>
        <taxon>Roseobacteraceae</taxon>
        <taxon>Roseovarius</taxon>
    </lineage>
</organism>
<reference evidence="2 3" key="1">
    <citation type="submission" date="2017-01" db="EMBL/GenBank/DDBJ databases">
        <authorList>
            <person name="Mah S.A."/>
            <person name="Swanson W.J."/>
            <person name="Moy G.W."/>
            <person name="Vacquier V.D."/>
        </authorList>
    </citation>
    <scope>NUCLEOTIDE SEQUENCE [LARGE SCALE GENOMIC DNA]</scope>
    <source>
        <strain evidence="2 3">DSM 29590</strain>
    </source>
</reference>
<dbReference type="RefSeq" id="WP_139194196.1">
    <property type="nucleotide sequence ID" value="NZ_FOAC01000001.1"/>
</dbReference>
<keyword evidence="1" id="KW-0472">Membrane</keyword>
<name>A0A1N7GH05_9RHOB</name>
<sequence>MWNSDWVEGMSRILTAGIILAYLLLAGAMAIGFIVETEKPLGGLISLAFIGILVLRFAKVVADYICQTVADFLS</sequence>
<evidence type="ECO:0000313" key="3">
    <source>
        <dbReference type="Proteomes" id="UP000186019"/>
    </source>
</evidence>
<accession>A0A1N7GH05</accession>
<proteinExistence type="predicted"/>
<evidence type="ECO:0000313" key="2">
    <source>
        <dbReference type="EMBL" id="SIS11796.1"/>
    </source>
</evidence>
<dbReference type="EMBL" id="FTNV01000001">
    <property type="protein sequence ID" value="SIS11796.1"/>
    <property type="molecule type" value="Genomic_DNA"/>
</dbReference>
<dbReference type="Proteomes" id="UP000186019">
    <property type="component" value="Unassembled WGS sequence"/>
</dbReference>
<feature type="transmembrane region" description="Helical" evidence="1">
    <location>
        <begin position="41"/>
        <end position="58"/>
    </location>
</feature>
<feature type="transmembrane region" description="Helical" evidence="1">
    <location>
        <begin position="12"/>
        <end position="35"/>
    </location>
</feature>
<dbReference type="AlphaFoldDB" id="A0A1N7GH05"/>
<keyword evidence="3" id="KW-1185">Reference proteome</keyword>
<keyword evidence="1" id="KW-1133">Transmembrane helix</keyword>
<evidence type="ECO:0000256" key="1">
    <source>
        <dbReference type="SAM" id="Phobius"/>
    </source>
</evidence>
<gene>
    <name evidence="2" type="ORF">SAMN05421666_2062</name>
</gene>
<protein>
    <submittedName>
        <fullName evidence="2">Uncharacterized protein</fullName>
    </submittedName>
</protein>